<feature type="zinc finger region" description="C3H1-type" evidence="4">
    <location>
        <begin position="50"/>
        <end position="78"/>
    </location>
</feature>
<dbReference type="Proteomes" id="UP000683925">
    <property type="component" value="Unassembled WGS sequence"/>
</dbReference>
<dbReference type="Pfam" id="PF18044">
    <property type="entry name" value="zf-CCCH_4"/>
    <property type="match status" value="1"/>
</dbReference>
<evidence type="ECO:0000256" key="2">
    <source>
        <dbReference type="ARBA" id="ARBA00022771"/>
    </source>
</evidence>
<dbReference type="OMA" id="IMGICKY"/>
<evidence type="ECO:0000256" key="1">
    <source>
        <dbReference type="ARBA" id="ARBA00022723"/>
    </source>
</evidence>
<dbReference type="PANTHER" id="PTHR12547">
    <property type="entry name" value="CCCH ZINC FINGER/TIS11-RELATED"/>
    <property type="match status" value="1"/>
</dbReference>
<proteinExistence type="predicted"/>
<accession>A0A8S1TRR6</accession>
<dbReference type="EMBL" id="CAJJDP010000032">
    <property type="protein sequence ID" value="CAD8156571.1"/>
    <property type="molecule type" value="Genomic_DNA"/>
</dbReference>
<evidence type="ECO:0000256" key="3">
    <source>
        <dbReference type="ARBA" id="ARBA00022833"/>
    </source>
</evidence>
<dbReference type="OrthoDB" id="410307at2759"/>
<evidence type="ECO:0000259" key="6">
    <source>
        <dbReference type="PROSITE" id="PS50103"/>
    </source>
</evidence>
<keyword evidence="1 4" id="KW-0479">Metal-binding</keyword>
<feature type="zinc finger region" description="C3H1-type" evidence="4">
    <location>
        <begin position="89"/>
        <end position="116"/>
    </location>
</feature>
<protein>
    <recommendedName>
        <fullName evidence="6">C3H1-type domain-containing protein</fullName>
    </recommendedName>
</protein>
<name>A0A8S1TRR6_PAROT</name>
<sequence length="212" mass="25386">MAQIPLIDHQSHSTEHSIDNQSDAKSEESFEVVEKKIKNKKQFLEEEPRKKKKELCRNYQIMGICKYGEQCFFAHSPSYYQSTFQDQVLKKTKPCRRYFSGSCYFGQKCQFLHSQCIDVVEQREFIEKQYKDLKLMVPLNPTKLDQTLRFDLQRFHHLYKIFGRKLNFRRDELIINSCRNRLSIFVSLCKQSDRFEQLLLSNNTSRKESEQS</sequence>
<feature type="domain" description="C3H1-type" evidence="6">
    <location>
        <begin position="50"/>
        <end position="78"/>
    </location>
</feature>
<reference evidence="7" key="1">
    <citation type="submission" date="2021-01" db="EMBL/GenBank/DDBJ databases">
        <authorList>
            <consortium name="Genoscope - CEA"/>
            <person name="William W."/>
        </authorList>
    </citation>
    <scope>NUCLEOTIDE SEQUENCE</scope>
</reference>
<dbReference type="GO" id="GO:0003729">
    <property type="term" value="F:mRNA binding"/>
    <property type="evidence" value="ECO:0007669"/>
    <property type="project" value="InterPro"/>
</dbReference>
<dbReference type="AlphaFoldDB" id="A0A8S1TRR6"/>
<feature type="domain" description="C3H1-type" evidence="6">
    <location>
        <begin position="89"/>
        <end position="116"/>
    </location>
</feature>
<keyword evidence="8" id="KW-1185">Reference proteome</keyword>
<dbReference type="PANTHER" id="PTHR12547:SF18">
    <property type="entry name" value="PROTEIN TIS11"/>
    <property type="match status" value="1"/>
</dbReference>
<dbReference type="PROSITE" id="PS50103">
    <property type="entry name" value="ZF_C3H1"/>
    <property type="match status" value="2"/>
</dbReference>
<dbReference type="InterPro" id="IPR045877">
    <property type="entry name" value="ZFP36-like"/>
</dbReference>
<keyword evidence="3 4" id="KW-0862">Zinc</keyword>
<dbReference type="Pfam" id="PF00642">
    <property type="entry name" value="zf-CCCH"/>
    <property type="match status" value="1"/>
</dbReference>
<dbReference type="InterPro" id="IPR041367">
    <property type="entry name" value="Znf-CCCH_4"/>
</dbReference>
<keyword evidence="2 4" id="KW-0863">Zinc-finger</keyword>
<organism evidence="7 8">
    <name type="scientific">Paramecium octaurelia</name>
    <dbReference type="NCBI Taxonomy" id="43137"/>
    <lineage>
        <taxon>Eukaryota</taxon>
        <taxon>Sar</taxon>
        <taxon>Alveolata</taxon>
        <taxon>Ciliophora</taxon>
        <taxon>Intramacronucleata</taxon>
        <taxon>Oligohymenophorea</taxon>
        <taxon>Peniculida</taxon>
        <taxon>Parameciidae</taxon>
        <taxon>Paramecium</taxon>
    </lineage>
</organism>
<evidence type="ECO:0000256" key="4">
    <source>
        <dbReference type="PROSITE-ProRule" id="PRU00723"/>
    </source>
</evidence>
<comment type="caution">
    <text evidence="7">The sequence shown here is derived from an EMBL/GenBank/DDBJ whole genome shotgun (WGS) entry which is preliminary data.</text>
</comment>
<evidence type="ECO:0000313" key="8">
    <source>
        <dbReference type="Proteomes" id="UP000683925"/>
    </source>
</evidence>
<evidence type="ECO:0000256" key="5">
    <source>
        <dbReference type="SAM" id="MobiDB-lite"/>
    </source>
</evidence>
<feature type="compositionally biased region" description="Basic and acidic residues" evidence="5">
    <location>
        <begin position="9"/>
        <end position="29"/>
    </location>
</feature>
<gene>
    <name evidence="7" type="ORF">POCTA_138.1.T0320189</name>
</gene>
<evidence type="ECO:0000313" key="7">
    <source>
        <dbReference type="EMBL" id="CAD8156571.1"/>
    </source>
</evidence>
<dbReference type="InterPro" id="IPR000571">
    <property type="entry name" value="Znf_CCCH"/>
</dbReference>
<feature type="region of interest" description="Disordered" evidence="5">
    <location>
        <begin position="1"/>
        <end position="29"/>
    </location>
</feature>
<dbReference type="SMART" id="SM00356">
    <property type="entry name" value="ZnF_C3H1"/>
    <property type="match status" value="2"/>
</dbReference>
<dbReference type="GO" id="GO:0008270">
    <property type="term" value="F:zinc ion binding"/>
    <property type="evidence" value="ECO:0007669"/>
    <property type="project" value="UniProtKB-KW"/>
</dbReference>